<gene>
    <name evidence="2" type="ORF">INR99_03390</name>
</gene>
<dbReference type="InterPro" id="IPR014917">
    <property type="entry name" value="DUF1800"/>
</dbReference>
<evidence type="ECO:0000313" key="3">
    <source>
        <dbReference type="Proteomes" id="UP000604481"/>
    </source>
</evidence>
<feature type="signal peptide" evidence="1">
    <location>
        <begin position="1"/>
        <end position="20"/>
    </location>
</feature>
<comment type="caution">
    <text evidence="2">The sequence shown here is derived from an EMBL/GenBank/DDBJ whole genome shotgun (WGS) entry which is preliminary data.</text>
</comment>
<sequence>MLRHWSALLVLLALLPLAHAASEDHNQQTALFVLNRLGYGPAAGDVTRVTELGARDWIAAQLQPEGIALPAETARDFAALAQRQRQALSRLSELASAGRPDTAEKERRQALRREIFREIAEADLDCRLQHALRSPRQLEELMTEFWFNHFNVYSGKAEVRALAGAYEREAIRPHVLGRFRDLLGATAKHPAMLFYLDNWQSAASGSRRSEDSGLNENYARELMELHTLGVDGGYTQQDVTELARMLTGWTYDRRALVSPESAFRFNPRWHDTGSKRWLGETISNQGLLEGEHALDVLARSPATAQHISRELAQFFVSDTPPPALVSRLARRFQNSDGNIREVLQTLFASPEFWQSARTPRFKTPYRYVISALRLQGITQPPARPVQAALLQMGQGIYGWPTPDGYKVSESAWLNPLAMQQRLDFATQAGLGRLDREAELANPERMQAEITPLLGVNTLQVIRSSPPALQPVLLLASPEFMHY</sequence>
<keyword evidence="3" id="KW-1185">Reference proteome</keyword>
<reference evidence="2 3" key="1">
    <citation type="submission" date="2020-10" db="EMBL/GenBank/DDBJ databases">
        <title>The genome sequence of Chitinilyticum litopenaei 4Y14.</title>
        <authorList>
            <person name="Liu Y."/>
        </authorList>
    </citation>
    <scope>NUCLEOTIDE SEQUENCE [LARGE SCALE GENOMIC DNA]</scope>
    <source>
        <strain evidence="2 3">4Y14</strain>
    </source>
</reference>
<dbReference type="EMBL" id="JADFUA010000001">
    <property type="protein sequence ID" value="MBE9608384.1"/>
    <property type="molecule type" value="Genomic_DNA"/>
</dbReference>
<dbReference type="RefSeq" id="WP_194114874.1">
    <property type="nucleotide sequence ID" value="NZ_JADFUA010000001.1"/>
</dbReference>
<feature type="chain" id="PRO_5035258767" evidence="1">
    <location>
        <begin position="21"/>
        <end position="482"/>
    </location>
</feature>
<dbReference type="AlphaFoldDB" id="A0A8J7FL37"/>
<accession>A0A8J7FL37</accession>
<proteinExistence type="predicted"/>
<name>A0A8J7FL37_9NEIS</name>
<evidence type="ECO:0000313" key="2">
    <source>
        <dbReference type="EMBL" id="MBE9608384.1"/>
    </source>
</evidence>
<evidence type="ECO:0000256" key="1">
    <source>
        <dbReference type="SAM" id="SignalP"/>
    </source>
</evidence>
<protein>
    <submittedName>
        <fullName evidence="2">DUF1800 domain-containing protein</fullName>
    </submittedName>
</protein>
<dbReference type="Proteomes" id="UP000604481">
    <property type="component" value="Unassembled WGS sequence"/>
</dbReference>
<organism evidence="2 3">
    <name type="scientific">Chitinilyticum piscinae</name>
    <dbReference type="NCBI Taxonomy" id="2866724"/>
    <lineage>
        <taxon>Bacteria</taxon>
        <taxon>Pseudomonadati</taxon>
        <taxon>Pseudomonadota</taxon>
        <taxon>Betaproteobacteria</taxon>
        <taxon>Neisseriales</taxon>
        <taxon>Chitinibacteraceae</taxon>
        <taxon>Chitinilyticum</taxon>
    </lineage>
</organism>
<dbReference type="Pfam" id="PF08811">
    <property type="entry name" value="DUF1800"/>
    <property type="match status" value="1"/>
</dbReference>
<keyword evidence="1" id="KW-0732">Signal</keyword>